<accession>A0A343VR91</accession>
<protein>
    <submittedName>
        <fullName evidence="1">Uncharacterized protein</fullName>
    </submittedName>
</protein>
<name>A0A343VR91_9MYCO</name>
<dbReference type="EMBL" id="MF600313">
    <property type="protein sequence ID" value="AVN58415.1"/>
    <property type="molecule type" value="Genomic_DNA"/>
</dbReference>
<sequence length="227" mass="25091">MTVTVSDYSWWRTWRPGWAQAHCVTLVSDITAKGIISSLHANTVDSVRGIDVLHDRTTEGWTAGDDLSSALIGVTQIDRTWALIAEINGFVGVTERLMGPMSPGRTIVSHFSNINAVHRFNWWHDGQLLVDFDLLFPAERFGADPAALLGDLGEVGLRLDANPDDIARIDLSAAGFALAQRITNVTCTPALFERSDFLVAQVAIPDGAEQQRYEEALRVTWHHPTTW</sequence>
<organism evidence="1">
    <name type="scientific">Mycolicibacterium sp. CBMA 213</name>
    <dbReference type="NCBI Taxonomy" id="1968788"/>
    <lineage>
        <taxon>Bacteria</taxon>
        <taxon>Bacillati</taxon>
        <taxon>Actinomycetota</taxon>
        <taxon>Actinomycetes</taxon>
        <taxon>Mycobacteriales</taxon>
        <taxon>Mycobacteriaceae</taxon>
        <taxon>Mycolicibacterium</taxon>
    </lineage>
</organism>
<keyword evidence="1" id="KW-0614">Plasmid</keyword>
<reference evidence="1" key="1">
    <citation type="journal article" date="2018" name="Front. Microbiol.">
        <title>Beyond the Limits: tRNA Array Units in Mycobacterium Genomes.</title>
        <authorList>
            <person name="Morgado S.M."/>
            <person name="Vicente A.C."/>
        </authorList>
    </citation>
    <scope>NUCLEOTIDE SEQUENCE</scope>
    <source>
        <strain evidence="1">CBMA 213</strain>
        <plasmid evidence="1">pCBMA213_1</plasmid>
    </source>
</reference>
<proteinExistence type="predicted"/>
<evidence type="ECO:0000313" key="1">
    <source>
        <dbReference type="EMBL" id="AVN58415.1"/>
    </source>
</evidence>
<geneLocation type="plasmid" evidence="1">
    <name>pCBMA213_1</name>
</geneLocation>
<dbReference type="AlphaFoldDB" id="A0A343VR91"/>
<dbReference type="Pfam" id="PF20062">
    <property type="entry name" value="DUF6461"/>
    <property type="match status" value="1"/>
</dbReference>
<gene>
    <name evidence="1" type="ORF">B5P44_p00120</name>
</gene>
<dbReference type="RefSeq" id="WP_309227071.1">
    <property type="nucleotide sequence ID" value="NZ_MF600313.1"/>
</dbReference>
<dbReference type="InterPro" id="IPR045592">
    <property type="entry name" value="DUF6461"/>
</dbReference>